<dbReference type="EMBL" id="JAYMYS010000005">
    <property type="protein sequence ID" value="KAK7393459.1"/>
    <property type="molecule type" value="Genomic_DNA"/>
</dbReference>
<evidence type="ECO:0000313" key="2">
    <source>
        <dbReference type="Proteomes" id="UP001386955"/>
    </source>
</evidence>
<sequence>MQPKIQVHFPVGIGPKKTMIEHECPYWSPPNSHDLLRNFHKSRYISSRRSNKLNETLHLDDANQGVCALHSTLFKSPTLNHYTTWMDHTSWDLLALKQLQPTKRFIHLENLEMFYNRFKKDEIVLTN</sequence>
<dbReference type="AlphaFoldDB" id="A0AAN9XIK6"/>
<keyword evidence="2" id="KW-1185">Reference proteome</keyword>
<proteinExistence type="predicted"/>
<accession>A0AAN9XIK6</accession>
<reference evidence="1 2" key="1">
    <citation type="submission" date="2024-01" db="EMBL/GenBank/DDBJ databases">
        <title>The genomes of 5 underutilized Papilionoideae crops provide insights into root nodulation and disease resistanc.</title>
        <authorList>
            <person name="Jiang F."/>
        </authorList>
    </citation>
    <scope>NUCLEOTIDE SEQUENCE [LARGE SCALE GENOMIC DNA]</scope>
    <source>
        <strain evidence="1">DUOXIRENSHENG_FW03</strain>
        <tissue evidence="1">Leaves</tissue>
    </source>
</reference>
<name>A0AAN9XIK6_PSOTE</name>
<dbReference type="Proteomes" id="UP001386955">
    <property type="component" value="Unassembled WGS sequence"/>
</dbReference>
<protein>
    <submittedName>
        <fullName evidence="1">Uncharacterized protein</fullName>
    </submittedName>
</protein>
<evidence type="ECO:0000313" key="1">
    <source>
        <dbReference type="EMBL" id="KAK7393459.1"/>
    </source>
</evidence>
<gene>
    <name evidence="1" type="ORF">VNO78_22015</name>
</gene>
<comment type="caution">
    <text evidence="1">The sequence shown here is derived from an EMBL/GenBank/DDBJ whole genome shotgun (WGS) entry which is preliminary data.</text>
</comment>
<organism evidence="1 2">
    <name type="scientific">Psophocarpus tetragonolobus</name>
    <name type="common">Winged bean</name>
    <name type="synonym">Dolichos tetragonolobus</name>
    <dbReference type="NCBI Taxonomy" id="3891"/>
    <lineage>
        <taxon>Eukaryota</taxon>
        <taxon>Viridiplantae</taxon>
        <taxon>Streptophyta</taxon>
        <taxon>Embryophyta</taxon>
        <taxon>Tracheophyta</taxon>
        <taxon>Spermatophyta</taxon>
        <taxon>Magnoliopsida</taxon>
        <taxon>eudicotyledons</taxon>
        <taxon>Gunneridae</taxon>
        <taxon>Pentapetalae</taxon>
        <taxon>rosids</taxon>
        <taxon>fabids</taxon>
        <taxon>Fabales</taxon>
        <taxon>Fabaceae</taxon>
        <taxon>Papilionoideae</taxon>
        <taxon>50 kb inversion clade</taxon>
        <taxon>NPAAA clade</taxon>
        <taxon>indigoferoid/millettioid clade</taxon>
        <taxon>Phaseoleae</taxon>
        <taxon>Psophocarpus</taxon>
    </lineage>
</organism>